<evidence type="ECO:0000313" key="1">
    <source>
        <dbReference type="EMBL" id="QND61481.1"/>
    </source>
</evidence>
<dbReference type="EMBL" id="CP050296">
    <property type="protein sequence ID" value="QND61481.1"/>
    <property type="molecule type" value="Genomic_DNA"/>
</dbReference>
<evidence type="ECO:0008006" key="3">
    <source>
        <dbReference type="Google" id="ProtNLM"/>
    </source>
</evidence>
<accession>A0A7G6T3Z9</accession>
<dbReference type="AlphaFoldDB" id="A0A7G6T3Z9"/>
<organism evidence="1 2">
    <name type="scientific">Mesorhizobium huakuii</name>
    <dbReference type="NCBI Taxonomy" id="28104"/>
    <lineage>
        <taxon>Bacteria</taxon>
        <taxon>Pseudomonadati</taxon>
        <taxon>Pseudomonadota</taxon>
        <taxon>Alphaproteobacteria</taxon>
        <taxon>Hyphomicrobiales</taxon>
        <taxon>Phyllobacteriaceae</taxon>
        <taxon>Mesorhizobium</taxon>
    </lineage>
</organism>
<sequence>MFAGGAFLAGLLTLEIGPPLVGCNVKGNISYNTGERIYHVPRQYYWQTRISLWKGERWFCSEAAARKAGWRKSRPAFLLSI</sequence>
<protein>
    <recommendedName>
        <fullName evidence="3">Thermonuclease family protein</fullName>
    </recommendedName>
</protein>
<proteinExistence type="predicted"/>
<gene>
    <name evidence="1" type="ORF">HB778_31625</name>
</gene>
<dbReference type="Proteomes" id="UP000515465">
    <property type="component" value="Chromosome"/>
</dbReference>
<evidence type="ECO:0000313" key="2">
    <source>
        <dbReference type="Proteomes" id="UP000515465"/>
    </source>
</evidence>
<name>A0A7G6T3Z9_9HYPH</name>
<reference evidence="1" key="1">
    <citation type="journal article" date="2020" name="Mol. Plant Microbe Interact.">
        <title>Complete genome sequences of four natural Pseudomonas isolates that catabolize a wide range of aromatic compounds relevant to lignin valorization.</title>
        <authorList>
            <person name="Hatmaker E.A."/>
            <person name="Presle G."/>
            <person name="Cannon O."/>
            <person name="Guss A.M."/>
            <person name="Elkins J.G."/>
        </authorList>
    </citation>
    <scope>NUCLEOTIDE SEQUENCE</scope>
    <source>
        <strain evidence="1">583</strain>
    </source>
</reference>